<organism evidence="1 2">
    <name type="scientific">Symbiodinium microadriaticum</name>
    <name type="common">Dinoflagellate</name>
    <name type="synonym">Zooxanthella microadriatica</name>
    <dbReference type="NCBI Taxonomy" id="2951"/>
    <lineage>
        <taxon>Eukaryota</taxon>
        <taxon>Sar</taxon>
        <taxon>Alveolata</taxon>
        <taxon>Dinophyceae</taxon>
        <taxon>Suessiales</taxon>
        <taxon>Symbiodiniaceae</taxon>
        <taxon>Symbiodinium</taxon>
    </lineage>
</organism>
<dbReference type="SUPFAM" id="SSF52799">
    <property type="entry name" value="(Phosphotyrosine protein) phosphatases II"/>
    <property type="match status" value="1"/>
</dbReference>
<proteinExistence type="predicted"/>
<comment type="caution">
    <text evidence="1">The sequence shown here is derived from an EMBL/GenBank/DDBJ whole genome shotgun (WGS) entry which is preliminary data.</text>
</comment>
<dbReference type="EMBL" id="LSRX01000166">
    <property type="protein sequence ID" value="OLQ06145.1"/>
    <property type="molecule type" value="Genomic_DNA"/>
</dbReference>
<reference evidence="1 2" key="1">
    <citation type="submission" date="2016-02" db="EMBL/GenBank/DDBJ databases">
        <title>Genome analysis of coral dinoflagellate symbionts highlights evolutionary adaptations to a symbiotic lifestyle.</title>
        <authorList>
            <person name="Aranda M."/>
            <person name="Li Y."/>
            <person name="Liew Y.J."/>
            <person name="Baumgarten S."/>
            <person name="Simakov O."/>
            <person name="Wilson M."/>
            <person name="Piel J."/>
            <person name="Ashoor H."/>
            <person name="Bougouffa S."/>
            <person name="Bajic V.B."/>
            <person name="Ryu T."/>
            <person name="Ravasi T."/>
            <person name="Bayer T."/>
            <person name="Micklem G."/>
            <person name="Kim H."/>
            <person name="Bhak J."/>
            <person name="Lajeunesse T.C."/>
            <person name="Voolstra C.R."/>
        </authorList>
    </citation>
    <scope>NUCLEOTIDE SEQUENCE [LARGE SCALE GENOMIC DNA]</scope>
    <source>
        <strain evidence="1 2">CCMP2467</strain>
    </source>
</reference>
<evidence type="ECO:0000313" key="2">
    <source>
        <dbReference type="Proteomes" id="UP000186817"/>
    </source>
</evidence>
<dbReference type="Proteomes" id="UP000186817">
    <property type="component" value="Unassembled WGS sequence"/>
</dbReference>
<dbReference type="OrthoDB" id="444154at2759"/>
<evidence type="ECO:0000313" key="1">
    <source>
        <dbReference type="EMBL" id="OLQ06145.1"/>
    </source>
</evidence>
<name>A0A1Q9EFD9_SYMMI</name>
<accession>A0A1Q9EFD9</accession>
<gene>
    <name evidence="1" type="ORF">AK812_SmicGene10579</name>
</gene>
<protein>
    <submittedName>
        <fullName evidence="1">Uncharacterized protein</fullName>
    </submittedName>
</protein>
<sequence>MFGEIASLCDGWLVPRKLSWCKRLSQMLGLEKTVQGQGMSFFHVAVPEEAEVPLSPAALAAALGTLRGLKLSEESAVVLCRDGRSISSAVAASWLVLDCGQAIDDAVAAVADSAKAVGACRTPLQAFEGSREAFSAALSAAS</sequence>
<dbReference type="Gene3D" id="3.90.190.10">
    <property type="entry name" value="Protein tyrosine phosphatase superfamily"/>
    <property type="match status" value="1"/>
</dbReference>
<dbReference type="InterPro" id="IPR029021">
    <property type="entry name" value="Prot-tyrosine_phosphatase-like"/>
</dbReference>
<keyword evidence="2" id="KW-1185">Reference proteome</keyword>
<dbReference type="AlphaFoldDB" id="A0A1Q9EFD9"/>